<evidence type="ECO:0000313" key="9">
    <source>
        <dbReference type="Proteomes" id="UP001381003"/>
    </source>
</evidence>
<comment type="subunit">
    <text evidence="6">Homodimer.</text>
</comment>
<dbReference type="PRINTS" id="PR00469">
    <property type="entry name" value="PNDRDTASEII"/>
</dbReference>
<sequence>MTTTTVDLLIVGAGPVGLFGAYYAGVRGLSTAVIDSLSQVGGQVSAMYPEKQIFDIAGFPAVSGRQLITNLVEQAAPYAPTYLLGQEAQQLEHVPGEDGRERLVVTTSTGDRIDAGAVVVTGGIGTFTPRTLPAGEDFLGRGLEYFVPSSAEYAGQDVVIVGGGDSAVDWANMLHPIARSVTLVHRRDQFRAHHASVEQMQAAPVEVVLNAQVTETVGDGTLQSVTITPKGEEPRSLPCTRLVAALGFTANLGPLREWGVELHDNRHLVVDPAMRTNVAGVFAAGDITDYDGKVRLIAVGFGEVATAVNNAAVHIDPDAQLFPGHSTDNQPAVPQPA</sequence>
<keyword evidence="1 6" id="KW-0285">Flavoprotein</keyword>
<protein>
    <recommendedName>
        <fullName evidence="6">Ferredoxin--NADP reductase</fullName>
        <shortName evidence="6">FNR</shortName>
        <shortName evidence="6">Fd-NADP(+) reductase</shortName>
        <ecNumber evidence="6">1.18.1.2</ecNumber>
    </recommendedName>
</protein>
<comment type="cofactor">
    <cofactor evidence="6">
        <name>FAD</name>
        <dbReference type="ChEBI" id="CHEBI:57692"/>
    </cofactor>
    <text evidence="6">Binds 1 FAD per subunit.</text>
</comment>
<gene>
    <name evidence="8" type="ORF">N5P18_02295</name>
</gene>
<dbReference type="EC" id="1.18.1.2" evidence="6"/>
<feature type="binding site" evidence="6">
    <location>
        <position position="286"/>
    </location>
    <ligand>
        <name>FAD</name>
        <dbReference type="ChEBI" id="CHEBI:57692"/>
    </ligand>
</feature>
<evidence type="ECO:0000256" key="1">
    <source>
        <dbReference type="ARBA" id="ARBA00022630"/>
    </source>
</evidence>
<keyword evidence="2 6" id="KW-0274">FAD</keyword>
<dbReference type="SUPFAM" id="SSF51905">
    <property type="entry name" value="FAD/NAD(P)-binding domain"/>
    <property type="match status" value="1"/>
</dbReference>
<comment type="catalytic activity">
    <reaction evidence="6">
        <text>2 reduced [2Fe-2S]-[ferredoxin] + NADP(+) + H(+) = 2 oxidized [2Fe-2S]-[ferredoxin] + NADPH</text>
        <dbReference type="Rhea" id="RHEA:20125"/>
        <dbReference type="Rhea" id="RHEA-COMP:10000"/>
        <dbReference type="Rhea" id="RHEA-COMP:10001"/>
        <dbReference type="ChEBI" id="CHEBI:15378"/>
        <dbReference type="ChEBI" id="CHEBI:33737"/>
        <dbReference type="ChEBI" id="CHEBI:33738"/>
        <dbReference type="ChEBI" id="CHEBI:57783"/>
        <dbReference type="ChEBI" id="CHEBI:58349"/>
        <dbReference type="EC" id="1.18.1.2"/>
    </reaction>
</comment>
<feature type="domain" description="FAD/NAD(P)-binding" evidence="7">
    <location>
        <begin position="7"/>
        <end position="298"/>
    </location>
</feature>
<accession>A0ABZ2FHC2</accession>
<keyword evidence="4 6" id="KW-0560">Oxidoreductase</keyword>
<organism evidence="8 9">
    <name type="scientific">Janibacter terrae</name>
    <dbReference type="NCBI Taxonomy" id="103817"/>
    <lineage>
        <taxon>Bacteria</taxon>
        <taxon>Bacillati</taxon>
        <taxon>Actinomycetota</taxon>
        <taxon>Actinomycetes</taxon>
        <taxon>Micrococcales</taxon>
        <taxon>Intrasporangiaceae</taxon>
        <taxon>Janibacter</taxon>
    </lineage>
</organism>
<comment type="caution">
    <text evidence="6">Lacks conserved residue(s) required for the propagation of feature annotation.</text>
</comment>
<dbReference type="Gene3D" id="3.50.50.60">
    <property type="entry name" value="FAD/NAD(P)-binding domain"/>
    <property type="match status" value="2"/>
</dbReference>
<evidence type="ECO:0000259" key="7">
    <source>
        <dbReference type="Pfam" id="PF07992"/>
    </source>
</evidence>
<dbReference type="Pfam" id="PF07992">
    <property type="entry name" value="Pyr_redox_2"/>
    <property type="match status" value="1"/>
</dbReference>
<dbReference type="InterPro" id="IPR050097">
    <property type="entry name" value="Ferredoxin-NADP_redctase_2"/>
</dbReference>
<dbReference type="PANTHER" id="PTHR48105">
    <property type="entry name" value="THIOREDOXIN REDUCTASE 1-RELATED-RELATED"/>
    <property type="match status" value="1"/>
</dbReference>
<evidence type="ECO:0000256" key="4">
    <source>
        <dbReference type="ARBA" id="ARBA00023002"/>
    </source>
</evidence>
<evidence type="ECO:0000256" key="6">
    <source>
        <dbReference type="HAMAP-Rule" id="MF_01685"/>
    </source>
</evidence>
<keyword evidence="9" id="KW-1185">Reference proteome</keyword>
<proteinExistence type="inferred from homology"/>
<comment type="catalytic activity">
    <reaction evidence="5">
        <text>[thioredoxin]-dithiol + NADP(+) = [thioredoxin]-disulfide + NADPH + H(+)</text>
        <dbReference type="Rhea" id="RHEA:20345"/>
        <dbReference type="Rhea" id="RHEA-COMP:10698"/>
        <dbReference type="Rhea" id="RHEA-COMP:10700"/>
        <dbReference type="ChEBI" id="CHEBI:15378"/>
        <dbReference type="ChEBI" id="CHEBI:29950"/>
        <dbReference type="ChEBI" id="CHEBI:50058"/>
        <dbReference type="ChEBI" id="CHEBI:57783"/>
        <dbReference type="ChEBI" id="CHEBI:58349"/>
        <dbReference type="EC" id="1.8.1.9"/>
    </reaction>
</comment>
<dbReference type="EMBL" id="CP104874">
    <property type="protein sequence ID" value="WWF05725.1"/>
    <property type="molecule type" value="Genomic_DNA"/>
</dbReference>
<feature type="binding site" evidence="6">
    <location>
        <position position="43"/>
    </location>
    <ligand>
        <name>FAD</name>
        <dbReference type="ChEBI" id="CHEBI:57692"/>
    </ligand>
</feature>
<evidence type="ECO:0000256" key="3">
    <source>
        <dbReference type="ARBA" id="ARBA00022857"/>
    </source>
</evidence>
<keyword evidence="3 6" id="KW-0521">NADP</keyword>
<dbReference type="InterPro" id="IPR022890">
    <property type="entry name" value="Fd--NADP_Rdtase_type_2"/>
</dbReference>
<dbReference type="PRINTS" id="PR00368">
    <property type="entry name" value="FADPNR"/>
</dbReference>
<feature type="binding site" evidence="6">
    <location>
        <position position="327"/>
    </location>
    <ligand>
        <name>FAD</name>
        <dbReference type="ChEBI" id="CHEBI:57692"/>
    </ligand>
</feature>
<feature type="binding site" evidence="6">
    <location>
        <position position="88"/>
    </location>
    <ligand>
        <name>FAD</name>
        <dbReference type="ChEBI" id="CHEBI:57692"/>
    </ligand>
</feature>
<name>A0ABZ2FHC2_9MICO</name>
<dbReference type="InterPro" id="IPR023753">
    <property type="entry name" value="FAD/NAD-binding_dom"/>
</dbReference>
<dbReference type="Proteomes" id="UP001381003">
    <property type="component" value="Chromosome"/>
</dbReference>
<dbReference type="RefSeq" id="WP_068325662.1">
    <property type="nucleotide sequence ID" value="NZ_CP104874.1"/>
</dbReference>
<evidence type="ECO:0000313" key="8">
    <source>
        <dbReference type="EMBL" id="WWF05725.1"/>
    </source>
</evidence>
<comment type="similarity">
    <text evidence="6">Belongs to the ferredoxin--NADP reductase type 2 family.</text>
</comment>
<feature type="binding site" evidence="6">
    <location>
        <position position="35"/>
    </location>
    <ligand>
        <name>FAD</name>
        <dbReference type="ChEBI" id="CHEBI:57692"/>
    </ligand>
</feature>
<feature type="binding site" evidence="6">
    <location>
        <position position="48"/>
    </location>
    <ligand>
        <name>FAD</name>
        <dbReference type="ChEBI" id="CHEBI:57692"/>
    </ligand>
</feature>
<feature type="binding site" evidence="6">
    <location>
        <position position="127"/>
    </location>
    <ligand>
        <name>FAD</name>
        <dbReference type="ChEBI" id="CHEBI:57692"/>
    </ligand>
</feature>
<evidence type="ECO:0000256" key="2">
    <source>
        <dbReference type="ARBA" id="ARBA00022827"/>
    </source>
</evidence>
<reference evidence="8 9" key="1">
    <citation type="submission" date="2022-09" db="EMBL/GenBank/DDBJ databases">
        <title>Complete genome sequence of Janibacter terrae strain COS04-44, PCL-degrading bacteria isolated from oil spilled coast.</title>
        <authorList>
            <person name="Park H."/>
            <person name="Kim J.Y."/>
            <person name="An S.H."/>
            <person name="Lee C.M."/>
            <person name="Weon H.-Y."/>
        </authorList>
    </citation>
    <scope>NUCLEOTIDE SEQUENCE [LARGE SCALE GENOMIC DNA]</scope>
    <source>
        <strain evidence="8 9">COS04-44</strain>
    </source>
</reference>
<evidence type="ECO:0000256" key="5">
    <source>
        <dbReference type="ARBA" id="ARBA00048132"/>
    </source>
</evidence>
<dbReference type="InterPro" id="IPR036188">
    <property type="entry name" value="FAD/NAD-bd_sf"/>
</dbReference>
<dbReference type="HAMAP" id="MF_01685">
    <property type="entry name" value="FENR2"/>
    <property type="match status" value="1"/>
</dbReference>